<sequence length="285" mass="31321">MAGNDILKKQRPQNWSVTLFRRPGNANRLGLGLRRSTTGRVFVVGLSGDDPTSWHALASVSIGDEVTRINGALLRTLSHCDVSQLLDPQTKNGRQNGRLVLMGVCHYGNPHAVHALIERPFRDALVGLQSSCNNHEYPEILDLADKGLVTDSVLRIGDRVRSVNGIRCKISEQNLAALLDSSGRYIAIMAERVDTEDGSALIKVGTSEASSHAGRQVENETKGTICLRQRCTCLYRFVLSHSRATAKLSEAARSSLLSGFSLDVNKSYTSIMRKEALISSRYRQF</sequence>
<organism evidence="2 3">
    <name type="scientific">Phaeodactylum tricornutum (strain CCAP 1055/1)</name>
    <dbReference type="NCBI Taxonomy" id="556484"/>
    <lineage>
        <taxon>Eukaryota</taxon>
        <taxon>Sar</taxon>
        <taxon>Stramenopiles</taxon>
        <taxon>Ochrophyta</taxon>
        <taxon>Bacillariophyta</taxon>
        <taxon>Bacillariophyceae</taxon>
        <taxon>Bacillariophycidae</taxon>
        <taxon>Naviculales</taxon>
        <taxon>Phaeodactylaceae</taxon>
        <taxon>Phaeodactylum</taxon>
    </lineage>
</organism>
<dbReference type="KEGG" id="pti:PHATRDRAFT_55100"/>
<proteinExistence type="predicted"/>
<feature type="domain" description="PDZ" evidence="1">
    <location>
        <begin position="16"/>
        <end position="86"/>
    </location>
</feature>
<dbReference type="HOGENOM" id="CLU_978132_0_0_1"/>
<dbReference type="EMBL" id="CM000626">
    <property type="protein sequence ID" value="EEC43899.1"/>
    <property type="molecule type" value="Genomic_DNA"/>
</dbReference>
<evidence type="ECO:0000313" key="3">
    <source>
        <dbReference type="Proteomes" id="UP000000759"/>
    </source>
</evidence>
<reference evidence="2 3" key="1">
    <citation type="journal article" date="2008" name="Nature">
        <title>The Phaeodactylum genome reveals the evolutionary history of diatom genomes.</title>
        <authorList>
            <person name="Bowler C."/>
            <person name="Allen A.E."/>
            <person name="Badger J.H."/>
            <person name="Grimwood J."/>
            <person name="Jabbari K."/>
            <person name="Kuo A."/>
            <person name="Maheswari U."/>
            <person name="Martens C."/>
            <person name="Maumus F."/>
            <person name="Otillar R.P."/>
            <person name="Rayko E."/>
            <person name="Salamov A."/>
            <person name="Vandepoele K."/>
            <person name="Beszteri B."/>
            <person name="Gruber A."/>
            <person name="Heijde M."/>
            <person name="Katinka M."/>
            <person name="Mock T."/>
            <person name="Valentin K."/>
            <person name="Verret F."/>
            <person name="Berges J.A."/>
            <person name="Brownlee C."/>
            <person name="Cadoret J.P."/>
            <person name="Chiovitti A."/>
            <person name="Choi C.J."/>
            <person name="Coesel S."/>
            <person name="De Martino A."/>
            <person name="Detter J.C."/>
            <person name="Durkin C."/>
            <person name="Falciatore A."/>
            <person name="Fournet J."/>
            <person name="Haruta M."/>
            <person name="Huysman M.J."/>
            <person name="Jenkins B.D."/>
            <person name="Jiroutova K."/>
            <person name="Jorgensen R.E."/>
            <person name="Joubert Y."/>
            <person name="Kaplan A."/>
            <person name="Kroger N."/>
            <person name="Kroth P.G."/>
            <person name="La Roche J."/>
            <person name="Lindquist E."/>
            <person name="Lommer M."/>
            <person name="Martin-Jezequel V."/>
            <person name="Lopez P.J."/>
            <person name="Lucas S."/>
            <person name="Mangogna M."/>
            <person name="McGinnis K."/>
            <person name="Medlin L.K."/>
            <person name="Montsant A."/>
            <person name="Oudot-Le Secq M.P."/>
            <person name="Napoli C."/>
            <person name="Obornik M."/>
            <person name="Parker M.S."/>
            <person name="Petit J.L."/>
            <person name="Porcel B.M."/>
            <person name="Poulsen N."/>
            <person name="Robison M."/>
            <person name="Rychlewski L."/>
            <person name="Rynearson T.A."/>
            <person name="Schmutz J."/>
            <person name="Shapiro H."/>
            <person name="Siaut M."/>
            <person name="Stanley M."/>
            <person name="Sussman M.R."/>
            <person name="Taylor A.R."/>
            <person name="Vardi A."/>
            <person name="von Dassow P."/>
            <person name="Vyverman W."/>
            <person name="Willis A."/>
            <person name="Wyrwicz L.S."/>
            <person name="Rokhsar D.S."/>
            <person name="Weissenbach J."/>
            <person name="Armbrust E.V."/>
            <person name="Green B.R."/>
            <person name="Van de Peer Y."/>
            <person name="Grigoriev I.V."/>
        </authorList>
    </citation>
    <scope>NUCLEOTIDE SEQUENCE [LARGE SCALE GENOMIC DNA]</scope>
    <source>
        <strain evidence="2 3">CCAP 1055/1</strain>
    </source>
</reference>
<dbReference type="InParanoid" id="B7GBS6"/>
<dbReference type="InterPro" id="IPR036034">
    <property type="entry name" value="PDZ_sf"/>
</dbReference>
<dbReference type="PROSITE" id="PS50106">
    <property type="entry name" value="PDZ"/>
    <property type="match status" value="1"/>
</dbReference>
<dbReference type="SUPFAM" id="SSF50156">
    <property type="entry name" value="PDZ domain-like"/>
    <property type="match status" value="1"/>
</dbReference>
<dbReference type="RefSeq" id="XP_002184500.1">
    <property type="nucleotide sequence ID" value="XM_002184464.1"/>
</dbReference>
<reference evidence="3" key="2">
    <citation type="submission" date="2008-08" db="EMBL/GenBank/DDBJ databases">
        <authorList>
            <consortium name="Diatom Consortium"/>
            <person name="Grigoriev I."/>
            <person name="Grimwood J."/>
            <person name="Kuo A."/>
            <person name="Otillar R.P."/>
            <person name="Salamov A."/>
            <person name="Detter J.C."/>
            <person name="Lindquist E."/>
            <person name="Shapiro H."/>
            <person name="Lucas S."/>
            <person name="Glavina del Rio T."/>
            <person name="Pitluck S."/>
            <person name="Rokhsar D."/>
            <person name="Bowler C."/>
        </authorList>
    </citation>
    <scope>GENOME REANNOTATION</scope>
    <source>
        <strain evidence="3">CCAP 1055/1</strain>
    </source>
</reference>
<keyword evidence="3" id="KW-1185">Reference proteome</keyword>
<evidence type="ECO:0000313" key="2">
    <source>
        <dbReference type="EMBL" id="EEC43899.1"/>
    </source>
</evidence>
<accession>B7GBS6</accession>
<dbReference type="Proteomes" id="UP000000759">
    <property type="component" value="Chromosome 24"/>
</dbReference>
<evidence type="ECO:0000259" key="1">
    <source>
        <dbReference type="PROSITE" id="PS50106"/>
    </source>
</evidence>
<dbReference type="GeneID" id="7198437"/>
<dbReference type="InterPro" id="IPR001478">
    <property type="entry name" value="PDZ"/>
</dbReference>
<dbReference type="Gene3D" id="2.30.42.10">
    <property type="match status" value="1"/>
</dbReference>
<dbReference type="AlphaFoldDB" id="B7GBS6"/>
<protein>
    <submittedName>
        <fullName evidence="2">Peptidase</fullName>
    </submittedName>
</protein>
<dbReference type="PaxDb" id="2850-Phatr55100"/>
<gene>
    <name evidence="2" type="ORF">PHATRDRAFT_55100</name>
</gene>
<name>B7GBS6_PHATC</name>